<feature type="transmembrane region" description="Helical" evidence="16">
    <location>
        <begin position="1355"/>
        <end position="1375"/>
    </location>
</feature>
<feature type="binding site" evidence="14">
    <location>
        <position position="839"/>
    </location>
    <ligand>
        <name>ATP</name>
        <dbReference type="ChEBI" id="CHEBI:30616"/>
    </ligand>
</feature>
<dbReference type="InterPro" id="IPR023298">
    <property type="entry name" value="ATPase_P-typ_TM_dom_sf"/>
</dbReference>
<dbReference type="SUPFAM" id="SSF81653">
    <property type="entry name" value="Calcium ATPase, transduction domain A"/>
    <property type="match status" value="1"/>
</dbReference>
<dbReference type="Pfam" id="PF13246">
    <property type="entry name" value="Cation_ATPase"/>
    <property type="match status" value="1"/>
</dbReference>
<dbReference type="InterPro" id="IPR023214">
    <property type="entry name" value="HAD_sf"/>
</dbReference>
<accession>A0A6A6U5H8</accession>
<evidence type="ECO:0000256" key="14">
    <source>
        <dbReference type="PIRSR" id="PIRSR606539-2"/>
    </source>
</evidence>
<comment type="catalytic activity">
    <reaction evidence="11 16">
        <text>ATP + H2O + phospholipidSide 1 = ADP + phosphate + phospholipidSide 2.</text>
        <dbReference type="EC" id="7.6.2.1"/>
    </reaction>
</comment>
<feature type="binding site" evidence="14">
    <location>
        <position position="888"/>
    </location>
    <ligand>
        <name>ATP</name>
        <dbReference type="ChEBI" id="CHEBI:30616"/>
    </ligand>
</feature>
<sequence length="1603" mass="179837">MVENKSPAELGGELRRRRMSTQNDGSEEAAAQSAPSQTASSNNATTTHGQNGPGDTTTGTNQASTHRRVSSTSAIDLPGSVPPLEPTSRTVRFSADVERELPSAGLRSPTNPTTSSNPAARSSRAQGLSVQIPPTSTDAVTNASDQRVLSPTRSAMKSPLSPNSRNRGYSLRSNLFRRNVETQGTVIELEEGIGSSNNREHNLSPRNTSKKPSDTLVAISQVSSSDPDSPPGGSKKNRKGLSNVSGVLPNYYTAWAQSRNEPNKMSRMIRSIKQGIKKTVLRIHDMPPTEDGRHIIVDATRKKSLTDERTGKPYVENWIRSTRYTVYTFVPRQLMAQFSKLANFYFLCVAVLQMIPELSTTGKYTTIVPLLFFVSISMGKEAYDDFRRYRLDKEENARETRVLHAYMPTEGSEAVQPGGYGLIHWASIKWRGLRVGDIIKIKRDEPVPADVVLLHAEGEKHIAYIETMALDGETNLKSKMTPAVIAKACGTEQQLAECRAEFVVEDPNLNLYGFEGRVNFNNQTAPLTNSEIIYRGSILRNTPEAIAMVIYSGEECKIRMNANKNPRTKAPALQYALNRVVAIVVAFVVCLAIFNSIAYEIWRRKKERKSWYINAAPVPFYQILSSFFIMFSTMIPLSLYVSMEIIKLAQMFLLNDIDMYDEKSNTPFEARTSTINEELGQITHIFSDKTGTLTDNEMRFRKISVAGTVWLHDIDLQGQSHSMLMHKKRSKGKKPRKSFMSDRRKSVASLERGESADDGITPATLHPPEEPRWKSSARPSKSQPERSTRELVQYMQRRPDALFTTKAKQLLLSIALCHTCLPERKEDGSFSFQASSPDELALVQAAQELGYLMINREHGTVTLRIQQGVDYTLPPVEEVYEVLDVVEFSSTRKRMTVVVQFPDDRICVMCKGADSVIMRRLKLSGIALQKSTEIEARANRRKSIEAQVALARRSTQIDLDRNPAIRRSLSIGGPRRSMSGASHPGRRAEVDNWLRNRERDVELVGEEEDEITAARFSAQLHRASLAFSDARSSMIEDDEFVLDDALANDDTAVIERCFQHINEFATEGLRTLLYGYRFIDRSEYASWKEVYLAATTSLVEREDKVEKAGEMIEYDFDLAGATAIEDKLQAGVPEAIDKLRRANIRMWMLTGDKRETAINIGHSCRLIKDYSMVIVLDKEIGEVEQHIAAGLLSLQQEHVAHSVIVVDGMTLAFITETPHVEHVFFELAMLADSVICCRAQPSQKAQLVKAIRKRVKKSITLAIGDGANDIAMIQEAHVGIGLTGKEGLEAARTSDYSIAQFRFLNKLLLVHGRWNYIRTCKYILGTLWKELLFFLTQAIYQRYNGYTGTSLYESWSLATFNTLFTSLPVLVMGIFEKDLAASTLLAVPELYTKGQRNQGFNLLVYAWWMLMAAVESMIIFFLMLGLFGTMSATKDPSLFAMGDLTFVACVILISMKMQLVETHNRSIIVFASVIISIGAVFLWNILLAIIYPKNSKTYHVSHSWFDGFGKNPLWWLTLILIVLCVAVFEYGIASLRVAWFPSDVHVFQELEKDPEIKKRFEEAAAMDLQQGWDRGKKKSSGEIKREREVADLISSRADGVAMR</sequence>
<dbReference type="GO" id="GO:0006892">
    <property type="term" value="P:post-Golgi vesicle-mediated transport"/>
    <property type="evidence" value="ECO:0007669"/>
    <property type="project" value="TreeGrafter"/>
</dbReference>
<feature type="transmembrane region" description="Helical" evidence="16">
    <location>
        <begin position="1467"/>
        <end position="1492"/>
    </location>
</feature>
<evidence type="ECO:0000259" key="18">
    <source>
        <dbReference type="Pfam" id="PF16209"/>
    </source>
</evidence>
<feature type="binding site" evidence="14">
    <location>
        <position position="1238"/>
    </location>
    <ligand>
        <name>ATP</name>
        <dbReference type="ChEBI" id="CHEBI:30616"/>
    </ligand>
</feature>
<keyword evidence="5 14" id="KW-0547">Nucleotide-binding</keyword>
<dbReference type="GO" id="GO:0000287">
    <property type="term" value="F:magnesium ion binding"/>
    <property type="evidence" value="ECO:0007669"/>
    <property type="project" value="UniProtKB-UniRule"/>
</dbReference>
<comment type="similarity">
    <text evidence="2 16">Belongs to the cation transport ATPase (P-type) (TC 3.A.3) family. Type IV subfamily.</text>
</comment>
<dbReference type="Pfam" id="PF00702">
    <property type="entry name" value="Hydrolase"/>
    <property type="match status" value="1"/>
</dbReference>
<evidence type="ECO:0000256" key="9">
    <source>
        <dbReference type="ARBA" id="ARBA00022989"/>
    </source>
</evidence>
<dbReference type="Gene3D" id="3.40.50.1000">
    <property type="entry name" value="HAD superfamily/HAD-like"/>
    <property type="match status" value="1"/>
</dbReference>
<evidence type="ECO:0000256" key="4">
    <source>
        <dbReference type="ARBA" id="ARBA00022723"/>
    </source>
</evidence>
<keyword evidence="4 15" id="KW-0479">Metal-binding</keyword>
<dbReference type="InterPro" id="IPR018303">
    <property type="entry name" value="ATPase_P-typ_P_site"/>
</dbReference>
<dbReference type="InterPro" id="IPR023299">
    <property type="entry name" value="ATPase_P-typ_cyto_dom_N"/>
</dbReference>
<feature type="domain" description="P-type ATPase N-terminal" evidence="18">
    <location>
        <begin position="309"/>
        <end position="367"/>
    </location>
</feature>
<feature type="binding site" evidence="14">
    <location>
        <position position="1268"/>
    </location>
    <ligand>
        <name>ATP</name>
        <dbReference type="ChEBI" id="CHEBI:30616"/>
    </ligand>
</feature>
<dbReference type="GO" id="GO:0045332">
    <property type="term" value="P:phospholipid translocation"/>
    <property type="evidence" value="ECO:0007669"/>
    <property type="project" value="TreeGrafter"/>
</dbReference>
<dbReference type="PANTHER" id="PTHR24092">
    <property type="entry name" value="PROBABLE PHOSPHOLIPID-TRANSPORTING ATPASE"/>
    <property type="match status" value="1"/>
</dbReference>
<keyword evidence="9 16" id="KW-1133">Transmembrane helix</keyword>
<comment type="catalytic activity">
    <reaction evidence="12">
        <text>a 1,2-diacyl-sn-glycero-3-phosphoethanolamine(out) + ATP + H2O = a 1,2-diacyl-sn-glycero-3-phosphoethanolamine(in) + ADP + phosphate + H(+)</text>
        <dbReference type="Rhea" id="RHEA:66132"/>
        <dbReference type="ChEBI" id="CHEBI:15377"/>
        <dbReference type="ChEBI" id="CHEBI:15378"/>
        <dbReference type="ChEBI" id="CHEBI:30616"/>
        <dbReference type="ChEBI" id="CHEBI:43474"/>
        <dbReference type="ChEBI" id="CHEBI:64612"/>
        <dbReference type="ChEBI" id="CHEBI:456216"/>
    </reaction>
    <physiologicalReaction direction="left-to-right" evidence="12">
        <dbReference type="Rhea" id="RHEA:66133"/>
    </physiologicalReaction>
</comment>
<dbReference type="Pfam" id="PF16212">
    <property type="entry name" value="PhoLip_ATPase_C"/>
    <property type="match status" value="1"/>
</dbReference>
<dbReference type="NCBIfam" id="TIGR01494">
    <property type="entry name" value="ATPase_P-type"/>
    <property type="match status" value="1"/>
</dbReference>
<feature type="binding site" evidence="14">
    <location>
        <position position="1152"/>
    </location>
    <ligand>
        <name>ATP</name>
        <dbReference type="ChEBI" id="CHEBI:30616"/>
    </ligand>
</feature>
<dbReference type="GO" id="GO:0005524">
    <property type="term" value="F:ATP binding"/>
    <property type="evidence" value="ECO:0007669"/>
    <property type="project" value="UniProtKB-UniRule"/>
</dbReference>
<dbReference type="GO" id="GO:0016887">
    <property type="term" value="F:ATP hydrolysis activity"/>
    <property type="evidence" value="ECO:0007669"/>
    <property type="project" value="InterPro"/>
</dbReference>
<feature type="binding site" evidence="14">
    <location>
        <position position="1269"/>
    </location>
    <ligand>
        <name>ATP</name>
        <dbReference type="ChEBI" id="CHEBI:30616"/>
    </ligand>
</feature>
<feature type="transmembrane region" description="Helical" evidence="16">
    <location>
        <begin position="576"/>
        <end position="599"/>
    </location>
</feature>
<feature type="transmembrane region" description="Helical" evidence="16">
    <location>
        <begin position="1402"/>
        <end position="1426"/>
    </location>
</feature>
<evidence type="ECO:0000256" key="11">
    <source>
        <dbReference type="ARBA" id="ARBA00034036"/>
    </source>
</evidence>
<dbReference type="GO" id="GO:0140326">
    <property type="term" value="F:ATPase-coupled intramembrane lipid transporter activity"/>
    <property type="evidence" value="ECO:0007669"/>
    <property type="project" value="UniProtKB-EC"/>
</dbReference>
<feature type="compositionally biased region" description="Low complexity" evidence="17">
    <location>
        <begin position="223"/>
        <end position="234"/>
    </location>
</feature>
<name>A0A6A6U5H8_9PEZI</name>
<evidence type="ECO:0000256" key="7">
    <source>
        <dbReference type="ARBA" id="ARBA00022842"/>
    </source>
</evidence>
<feature type="compositionally biased region" description="Low complexity" evidence="17">
    <location>
        <begin position="29"/>
        <end position="47"/>
    </location>
</feature>
<feature type="region of interest" description="Disordered" evidence="17">
    <location>
        <begin position="722"/>
        <end position="788"/>
    </location>
</feature>
<keyword evidence="10 16" id="KW-0472">Membrane</keyword>
<evidence type="ECO:0000256" key="10">
    <source>
        <dbReference type="ARBA" id="ARBA00023136"/>
    </source>
</evidence>
<feature type="transmembrane region" description="Helical" evidence="16">
    <location>
        <begin position="1512"/>
        <end position="1532"/>
    </location>
</feature>
<dbReference type="Gene3D" id="2.70.150.10">
    <property type="entry name" value="Calcium-transporting ATPase, cytoplasmic transduction domain A"/>
    <property type="match status" value="1"/>
</dbReference>
<protein>
    <recommendedName>
        <fullName evidence="16">Phospholipid-transporting ATPase</fullName>
        <ecNumber evidence="16">7.6.2.1</ecNumber>
    </recommendedName>
</protein>
<keyword evidence="3 16" id="KW-0812">Transmembrane</keyword>
<feature type="transmembrane region" description="Helical" evidence="16">
    <location>
        <begin position="619"/>
        <end position="641"/>
    </location>
</feature>
<feature type="compositionally biased region" description="Basic residues" evidence="17">
    <location>
        <begin position="724"/>
        <end position="737"/>
    </location>
</feature>
<dbReference type="InterPro" id="IPR008250">
    <property type="entry name" value="ATPase_P-typ_transduc_dom_A_sf"/>
</dbReference>
<feature type="binding site" evidence="15">
    <location>
        <position position="1265"/>
    </location>
    <ligand>
        <name>Mg(2+)</name>
        <dbReference type="ChEBI" id="CHEBI:18420"/>
    </ligand>
</feature>
<feature type="binding site" evidence="14">
    <location>
        <position position="911"/>
    </location>
    <ligand>
        <name>ATP</name>
        <dbReference type="ChEBI" id="CHEBI:30616"/>
    </ligand>
</feature>
<feature type="binding site" evidence="14">
    <location>
        <position position="688"/>
    </location>
    <ligand>
        <name>ATP</name>
        <dbReference type="ChEBI" id="CHEBI:30616"/>
    </ligand>
</feature>
<dbReference type="GO" id="GO:0005802">
    <property type="term" value="C:trans-Golgi network"/>
    <property type="evidence" value="ECO:0007669"/>
    <property type="project" value="TreeGrafter"/>
</dbReference>
<evidence type="ECO:0000256" key="16">
    <source>
        <dbReference type="RuleBase" id="RU362033"/>
    </source>
</evidence>
<feature type="binding site" evidence="14">
    <location>
        <position position="1151"/>
    </location>
    <ligand>
        <name>ATP</name>
        <dbReference type="ChEBI" id="CHEBI:30616"/>
    </ligand>
</feature>
<dbReference type="EMBL" id="MU004238">
    <property type="protein sequence ID" value="KAF2666886.1"/>
    <property type="molecule type" value="Genomic_DNA"/>
</dbReference>
<dbReference type="Gene3D" id="3.40.1110.10">
    <property type="entry name" value="Calcium-transporting ATPase, cytoplasmic domain N"/>
    <property type="match status" value="2"/>
</dbReference>
<dbReference type="Pfam" id="PF16209">
    <property type="entry name" value="PhoLip_ATPase_N"/>
    <property type="match status" value="1"/>
</dbReference>
<dbReference type="SUPFAM" id="SSF81660">
    <property type="entry name" value="Metal cation-transporting ATPase, ATP-binding domain N"/>
    <property type="match status" value="1"/>
</dbReference>
<keyword evidence="7 15" id="KW-0460">Magnesium</keyword>
<feature type="binding site" evidence="14">
    <location>
        <position position="689"/>
    </location>
    <ligand>
        <name>ATP</name>
        <dbReference type="ChEBI" id="CHEBI:30616"/>
    </ligand>
</feature>
<evidence type="ECO:0000256" key="15">
    <source>
        <dbReference type="PIRSR" id="PIRSR606539-3"/>
    </source>
</evidence>
<dbReference type="FunFam" id="3.40.50.1000:FF:000172">
    <property type="entry name" value="Phospholipid-transporting ATPase"/>
    <property type="match status" value="1"/>
</dbReference>
<organism evidence="20 21">
    <name type="scientific">Microthyrium microscopicum</name>
    <dbReference type="NCBI Taxonomy" id="703497"/>
    <lineage>
        <taxon>Eukaryota</taxon>
        <taxon>Fungi</taxon>
        <taxon>Dikarya</taxon>
        <taxon>Ascomycota</taxon>
        <taxon>Pezizomycotina</taxon>
        <taxon>Dothideomycetes</taxon>
        <taxon>Dothideomycetes incertae sedis</taxon>
        <taxon>Microthyriales</taxon>
        <taxon>Microthyriaceae</taxon>
        <taxon>Microthyrium</taxon>
    </lineage>
</organism>
<dbReference type="PROSITE" id="PS00154">
    <property type="entry name" value="ATPASE_E1_E2"/>
    <property type="match status" value="1"/>
</dbReference>
<feature type="binding site" evidence="14">
    <location>
        <position position="1070"/>
    </location>
    <ligand>
        <name>ATP</name>
        <dbReference type="ChEBI" id="CHEBI:30616"/>
    </ligand>
</feature>
<evidence type="ECO:0000256" key="1">
    <source>
        <dbReference type="ARBA" id="ARBA00004141"/>
    </source>
</evidence>
<evidence type="ECO:0000259" key="19">
    <source>
        <dbReference type="Pfam" id="PF16212"/>
    </source>
</evidence>
<feature type="compositionally biased region" description="Basic and acidic residues" evidence="17">
    <location>
        <begin position="739"/>
        <end position="755"/>
    </location>
</feature>
<dbReference type="GO" id="GO:0032456">
    <property type="term" value="P:endocytic recycling"/>
    <property type="evidence" value="ECO:0007669"/>
    <property type="project" value="TreeGrafter"/>
</dbReference>
<feature type="domain" description="P-type ATPase C-terminal" evidence="19">
    <location>
        <begin position="1291"/>
        <end position="1542"/>
    </location>
</feature>
<feature type="binding site" evidence="14">
    <location>
        <position position="1244"/>
    </location>
    <ligand>
        <name>ATP</name>
        <dbReference type="ChEBI" id="CHEBI:30616"/>
    </ligand>
</feature>
<dbReference type="GO" id="GO:0005886">
    <property type="term" value="C:plasma membrane"/>
    <property type="evidence" value="ECO:0007669"/>
    <property type="project" value="TreeGrafter"/>
</dbReference>
<evidence type="ECO:0000256" key="6">
    <source>
        <dbReference type="ARBA" id="ARBA00022840"/>
    </source>
</evidence>
<evidence type="ECO:0000313" key="21">
    <source>
        <dbReference type="Proteomes" id="UP000799302"/>
    </source>
</evidence>
<dbReference type="InterPro" id="IPR036412">
    <property type="entry name" value="HAD-like_sf"/>
</dbReference>
<dbReference type="EC" id="7.6.2.1" evidence="16"/>
<feature type="region of interest" description="Disordered" evidence="17">
    <location>
        <begin position="1"/>
        <end position="176"/>
    </location>
</feature>
<feature type="compositionally biased region" description="Polar residues" evidence="17">
    <location>
        <begin position="108"/>
        <end position="173"/>
    </location>
</feature>
<dbReference type="Proteomes" id="UP000799302">
    <property type="component" value="Unassembled WGS sequence"/>
</dbReference>
<evidence type="ECO:0000256" key="13">
    <source>
        <dbReference type="PIRSR" id="PIRSR606539-1"/>
    </source>
</evidence>
<feature type="binding site" evidence="14">
    <location>
        <position position="1150"/>
    </location>
    <ligand>
        <name>ATP</name>
        <dbReference type="ChEBI" id="CHEBI:30616"/>
    </ligand>
</feature>
<keyword evidence="8 16" id="KW-1278">Translocase</keyword>
<dbReference type="InterPro" id="IPR032631">
    <property type="entry name" value="P-type_ATPase_N"/>
</dbReference>
<keyword evidence="6 14" id="KW-0067">ATP-binding</keyword>
<proteinExistence type="inferred from homology"/>
<reference evidence="20" key="1">
    <citation type="journal article" date="2020" name="Stud. Mycol.">
        <title>101 Dothideomycetes genomes: a test case for predicting lifestyles and emergence of pathogens.</title>
        <authorList>
            <person name="Haridas S."/>
            <person name="Albert R."/>
            <person name="Binder M."/>
            <person name="Bloem J."/>
            <person name="Labutti K."/>
            <person name="Salamov A."/>
            <person name="Andreopoulos B."/>
            <person name="Baker S."/>
            <person name="Barry K."/>
            <person name="Bills G."/>
            <person name="Bluhm B."/>
            <person name="Cannon C."/>
            <person name="Castanera R."/>
            <person name="Culley D."/>
            <person name="Daum C."/>
            <person name="Ezra D."/>
            <person name="Gonzalez J."/>
            <person name="Henrissat B."/>
            <person name="Kuo A."/>
            <person name="Liang C."/>
            <person name="Lipzen A."/>
            <person name="Lutzoni F."/>
            <person name="Magnuson J."/>
            <person name="Mondo S."/>
            <person name="Nolan M."/>
            <person name="Ohm R."/>
            <person name="Pangilinan J."/>
            <person name="Park H.-J."/>
            <person name="Ramirez L."/>
            <person name="Alfaro M."/>
            <person name="Sun H."/>
            <person name="Tritt A."/>
            <person name="Yoshinaga Y."/>
            <person name="Zwiers L.-H."/>
            <person name="Turgeon B."/>
            <person name="Goodwin S."/>
            <person name="Spatafora J."/>
            <person name="Crous P."/>
            <person name="Grigoriev I."/>
        </authorList>
    </citation>
    <scope>NUCLEOTIDE SEQUENCE</scope>
    <source>
        <strain evidence="20">CBS 115976</strain>
    </source>
</reference>
<feature type="binding site" evidence="14">
    <location>
        <position position="690"/>
    </location>
    <ligand>
        <name>ATP</name>
        <dbReference type="ChEBI" id="CHEBI:30616"/>
    </ligand>
</feature>
<keyword evidence="21" id="KW-1185">Reference proteome</keyword>
<dbReference type="PRINTS" id="PR00119">
    <property type="entry name" value="CATATPASE"/>
</dbReference>
<evidence type="ECO:0000313" key="20">
    <source>
        <dbReference type="EMBL" id="KAF2666886.1"/>
    </source>
</evidence>
<evidence type="ECO:0000256" key="8">
    <source>
        <dbReference type="ARBA" id="ARBA00022967"/>
    </source>
</evidence>
<evidence type="ECO:0000256" key="2">
    <source>
        <dbReference type="ARBA" id="ARBA00008109"/>
    </source>
</evidence>
<feature type="active site" description="4-aspartylphosphate intermediate" evidence="13">
    <location>
        <position position="688"/>
    </location>
</feature>
<dbReference type="NCBIfam" id="TIGR01652">
    <property type="entry name" value="ATPase-Plipid"/>
    <property type="match status" value="2"/>
</dbReference>
<feature type="binding site" evidence="15">
    <location>
        <position position="688"/>
    </location>
    <ligand>
        <name>Mg(2+)</name>
        <dbReference type="ChEBI" id="CHEBI:18420"/>
    </ligand>
</feature>
<dbReference type="SUPFAM" id="SSF81665">
    <property type="entry name" value="Calcium ATPase, transmembrane domain M"/>
    <property type="match status" value="1"/>
</dbReference>
<dbReference type="InterPro" id="IPR032630">
    <property type="entry name" value="P_typ_ATPase_c"/>
</dbReference>
<feature type="transmembrane region" description="Helical" evidence="16">
    <location>
        <begin position="1438"/>
        <end position="1455"/>
    </location>
</feature>
<feature type="binding site" evidence="15">
    <location>
        <position position="1269"/>
    </location>
    <ligand>
        <name>Mg(2+)</name>
        <dbReference type="ChEBI" id="CHEBI:18420"/>
    </ligand>
</feature>
<feature type="region of interest" description="Disordered" evidence="17">
    <location>
        <begin position="189"/>
        <end position="243"/>
    </location>
</feature>
<evidence type="ECO:0000256" key="17">
    <source>
        <dbReference type="SAM" id="MobiDB-lite"/>
    </source>
</evidence>
<evidence type="ECO:0000256" key="12">
    <source>
        <dbReference type="ARBA" id="ARBA00049128"/>
    </source>
</evidence>
<dbReference type="SUPFAM" id="SSF56784">
    <property type="entry name" value="HAD-like"/>
    <property type="match status" value="1"/>
</dbReference>
<comment type="cofactor">
    <cofactor evidence="15">
        <name>Mg(2+)</name>
        <dbReference type="ChEBI" id="CHEBI:18420"/>
    </cofactor>
</comment>
<dbReference type="InterPro" id="IPR006539">
    <property type="entry name" value="P-type_ATPase_IV"/>
</dbReference>
<feature type="compositionally biased region" description="Polar residues" evidence="17">
    <location>
        <begin position="48"/>
        <end position="74"/>
    </location>
</feature>
<comment type="subcellular location">
    <subcellularLocation>
        <location evidence="1 16">Membrane</location>
        <topology evidence="1 16">Multi-pass membrane protein</topology>
    </subcellularLocation>
</comment>
<evidence type="ECO:0000256" key="3">
    <source>
        <dbReference type="ARBA" id="ARBA00022692"/>
    </source>
</evidence>
<dbReference type="OrthoDB" id="377733at2759"/>
<dbReference type="InterPro" id="IPR001757">
    <property type="entry name" value="P_typ_ATPase"/>
</dbReference>
<evidence type="ECO:0000256" key="5">
    <source>
        <dbReference type="ARBA" id="ARBA00022741"/>
    </source>
</evidence>
<feature type="binding site" evidence="15">
    <location>
        <position position="690"/>
    </location>
    <ligand>
        <name>Mg(2+)</name>
        <dbReference type="ChEBI" id="CHEBI:18420"/>
    </ligand>
</feature>
<gene>
    <name evidence="20" type="ORF">BT63DRAFT_427300</name>
</gene>
<dbReference type="PANTHER" id="PTHR24092:SF174">
    <property type="entry name" value="PHOSPHOLIPID-TRANSPORTING ATPASE DNF3-RELATED"/>
    <property type="match status" value="1"/>
</dbReference>